<dbReference type="Pfam" id="PF12833">
    <property type="entry name" value="HTH_18"/>
    <property type="match status" value="1"/>
</dbReference>
<evidence type="ECO:0000256" key="2">
    <source>
        <dbReference type="ARBA" id="ARBA00023163"/>
    </source>
</evidence>
<dbReference type="RefSeq" id="WP_210805760.1">
    <property type="nucleotide sequence ID" value="NZ_JAGQDG010000001.1"/>
</dbReference>
<dbReference type="InterPro" id="IPR018060">
    <property type="entry name" value="HTH_AraC"/>
</dbReference>
<reference evidence="4 5" key="1">
    <citation type="submission" date="2021-04" db="EMBL/GenBank/DDBJ databases">
        <title>The genome sequence of type strain Ideonella paludis KCTC 32238.</title>
        <authorList>
            <person name="Liu Y."/>
        </authorList>
    </citation>
    <scope>NUCLEOTIDE SEQUENCE [LARGE SCALE GENOMIC DNA]</scope>
    <source>
        <strain evidence="4 5">KCTC 32238</strain>
    </source>
</reference>
<evidence type="ECO:0000313" key="4">
    <source>
        <dbReference type="EMBL" id="MBQ0934160.1"/>
    </source>
</evidence>
<dbReference type="Proteomes" id="UP000672097">
    <property type="component" value="Unassembled WGS sequence"/>
</dbReference>
<keyword evidence="2" id="KW-0804">Transcription</keyword>
<dbReference type="PROSITE" id="PS01124">
    <property type="entry name" value="HTH_ARAC_FAMILY_2"/>
    <property type="match status" value="1"/>
</dbReference>
<name>A0ABS5DSN5_9BURK</name>
<dbReference type="Gene3D" id="1.10.10.60">
    <property type="entry name" value="Homeodomain-like"/>
    <property type="match status" value="1"/>
</dbReference>
<feature type="domain" description="HTH araC/xylS-type" evidence="3">
    <location>
        <begin position="213"/>
        <end position="289"/>
    </location>
</feature>
<evidence type="ECO:0000313" key="5">
    <source>
        <dbReference type="Proteomes" id="UP000672097"/>
    </source>
</evidence>
<evidence type="ECO:0000259" key="3">
    <source>
        <dbReference type="PROSITE" id="PS01124"/>
    </source>
</evidence>
<protein>
    <submittedName>
        <fullName evidence="4">Helix-turn-helix transcriptional regulator</fullName>
    </submittedName>
</protein>
<dbReference type="SUPFAM" id="SSF46689">
    <property type="entry name" value="Homeodomain-like"/>
    <property type="match status" value="1"/>
</dbReference>
<dbReference type="EMBL" id="JAGQDG010000001">
    <property type="protein sequence ID" value="MBQ0934160.1"/>
    <property type="molecule type" value="Genomic_DNA"/>
</dbReference>
<accession>A0ABS5DSN5</accession>
<evidence type="ECO:0000256" key="1">
    <source>
        <dbReference type="ARBA" id="ARBA00023015"/>
    </source>
</evidence>
<comment type="caution">
    <text evidence="4">The sequence shown here is derived from an EMBL/GenBank/DDBJ whole genome shotgun (WGS) entry which is preliminary data.</text>
</comment>
<dbReference type="SMART" id="SM00342">
    <property type="entry name" value="HTH_ARAC"/>
    <property type="match status" value="1"/>
</dbReference>
<keyword evidence="5" id="KW-1185">Reference proteome</keyword>
<sequence length="303" mass="33427">MATPCDTTIPTPPGLLPAGSLWRPSTALASCVWAYMLRSTLGHALADEQRLNHFPATPLCSLTWWLEGEAVSLWPDDPQHLPTTPEAPRQALPSRWVLGGPRTGPGTSWNPGPVHSLTVMLMPEALQALTGLAPAELTDQFVDAHQALPAPWQAVHEQVLAAPNDAARLQALEDFLEPLWAERRPAAAPATQRMSDWVAHLAQRAATSASGRSLRQLERRIKHWAGMPLRDLQVMGRSEQVFFDAVAAQLRGDVNWTQLALEAGYTDQAHFCRVTRRMTGLSPEALRQGILTGEGFWPYRLWL</sequence>
<proteinExistence type="predicted"/>
<organism evidence="4 5">
    <name type="scientific">Ideonella paludis</name>
    <dbReference type="NCBI Taxonomy" id="1233411"/>
    <lineage>
        <taxon>Bacteria</taxon>
        <taxon>Pseudomonadati</taxon>
        <taxon>Pseudomonadota</taxon>
        <taxon>Betaproteobacteria</taxon>
        <taxon>Burkholderiales</taxon>
        <taxon>Sphaerotilaceae</taxon>
        <taxon>Ideonella</taxon>
    </lineage>
</organism>
<dbReference type="InterPro" id="IPR009057">
    <property type="entry name" value="Homeodomain-like_sf"/>
</dbReference>
<gene>
    <name evidence="4" type="ORF">KAK11_02390</name>
</gene>
<keyword evidence="1" id="KW-0805">Transcription regulation</keyword>